<dbReference type="Proteomes" id="UP000054988">
    <property type="component" value="Unassembled WGS sequence"/>
</dbReference>
<reference evidence="4 5" key="1">
    <citation type="submission" date="2015-12" db="EMBL/GenBank/DDBJ databases">
        <title>Draft genome sequence of Moniliophthora roreri, the causal agent of frosty pod rot of cacao.</title>
        <authorList>
            <person name="Aime M.C."/>
            <person name="Diaz-Valderrama J.R."/>
            <person name="Kijpornyongpan T."/>
            <person name="Phillips-Mora W."/>
        </authorList>
    </citation>
    <scope>NUCLEOTIDE SEQUENCE [LARGE SCALE GENOMIC DNA]</scope>
    <source>
        <strain evidence="4 5">MCA 2952</strain>
    </source>
</reference>
<sequence length="299" mass="34728">MAEDKKPSGSKPKGDPPAEEAIISSMVPVQMVTAVKEVKAALPRVFDGSRKNSKRFLWEVMIYVALNPKAFPDDRSKKLFLLSYMTDGPGEFWKNEKTNLLLAFDADAEKVTWSEFIDEFKTVFKPLDTALEFTYLTKQTGYNDAAQIVAFKWGLPKSLVLKIMTRPEGAPSMIKDWMDAAILFDESYKQAMEYRKTWDEDYGRKLQSQRNFCKKEEVAIKASEIDRKEYMAKGLCFRCRRNGHRIKDCPDMPKKEEKKWEEPKKLSKEERFAKIQVLVNEQTEEEKNLLLNLMEQEGF</sequence>
<dbReference type="PROSITE" id="PS50158">
    <property type="entry name" value="ZF_CCHC"/>
    <property type="match status" value="1"/>
</dbReference>
<evidence type="ECO:0000313" key="5">
    <source>
        <dbReference type="Proteomes" id="UP000054988"/>
    </source>
</evidence>
<dbReference type="GO" id="GO:0003676">
    <property type="term" value="F:nucleic acid binding"/>
    <property type="evidence" value="ECO:0007669"/>
    <property type="project" value="InterPro"/>
</dbReference>
<keyword evidence="2" id="KW-0479">Metal-binding</keyword>
<gene>
    <name evidence="4" type="ORF">WG66_12219</name>
</gene>
<comment type="caution">
    <text evidence="4">The sequence shown here is derived from an EMBL/GenBank/DDBJ whole genome shotgun (WGS) entry which is preliminary data.</text>
</comment>
<dbReference type="GO" id="GO:0006397">
    <property type="term" value="P:mRNA processing"/>
    <property type="evidence" value="ECO:0007669"/>
    <property type="project" value="UniProtKB-KW"/>
</dbReference>
<keyword evidence="2" id="KW-0862">Zinc</keyword>
<dbReference type="EMBL" id="LATX01002007">
    <property type="protein sequence ID" value="KTB35207.1"/>
    <property type="molecule type" value="Genomic_DNA"/>
</dbReference>
<name>A0A0W0FFU4_MONRR</name>
<dbReference type="InterPro" id="IPR036875">
    <property type="entry name" value="Znf_CCHC_sf"/>
</dbReference>
<evidence type="ECO:0000313" key="4">
    <source>
        <dbReference type="EMBL" id="KTB35207.1"/>
    </source>
</evidence>
<keyword evidence="2" id="KW-0863">Zinc-finger</keyword>
<evidence type="ECO:0000256" key="1">
    <source>
        <dbReference type="ARBA" id="ARBA00022664"/>
    </source>
</evidence>
<keyword evidence="1" id="KW-0507">mRNA processing</keyword>
<dbReference type="GO" id="GO:0008270">
    <property type="term" value="F:zinc ion binding"/>
    <property type="evidence" value="ECO:0007669"/>
    <property type="project" value="UniProtKB-KW"/>
</dbReference>
<evidence type="ECO:0000259" key="3">
    <source>
        <dbReference type="PROSITE" id="PS50158"/>
    </source>
</evidence>
<dbReference type="Gene3D" id="4.10.60.10">
    <property type="entry name" value="Zinc finger, CCHC-type"/>
    <property type="match status" value="1"/>
</dbReference>
<evidence type="ECO:0000256" key="2">
    <source>
        <dbReference type="PROSITE-ProRule" id="PRU00047"/>
    </source>
</evidence>
<protein>
    <recommendedName>
        <fullName evidence="3">CCHC-type domain-containing protein</fullName>
    </recommendedName>
</protein>
<organism evidence="4 5">
    <name type="scientific">Moniliophthora roreri</name>
    <name type="common">Frosty pod rot fungus</name>
    <name type="synonym">Monilia roreri</name>
    <dbReference type="NCBI Taxonomy" id="221103"/>
    <lineage>
        <taxon>Eukaryota</taxon>
        <taxon>Fungi</taxon>
        <taxon>Dikarya</taxon>
        <taxon>Basidiomycota</taxon>
        <taxon>Agaricomycotina</taxon>
        <taxon>Agaricomycetes</taxon>
        <taxon>Agaricomycetidae</taxon>
        <taxon>Agaricales</taxon>
        <taxon>Marasmiineae</taxon>
        <taxon>Marasmiaceae</taxon>
        <taxon>Moniliophthora</taxon>
    </lineage>
</organism>
<dbReference type="InterPro" id="IPR001878">
    <property type="entry name" value="Znf_CCHC"/>
</dbReference>
<feature type="domain" description="CCHC-type" evidence="3">
    <location>
        <begin position="236"/>
        <end position="251"/>
    </location>
</feature>
<dbReference type="AlphaFoldDB" id="A0A0W0FFU4"/>
<proteinExistence type="predicted"/>
<dbReference type="SUPFAM" id="SSF57756">
    <property type="entry name" value="Retrovirus zinc finger-like domains"/>
    <property type="match status" value="1"/>
</dbReference>
<accession>A0A0W0FFU4</accession>